<accession>F0Q414</accession>
<dbReference type="InterPro" id="IPR050330">
    <property type="entry name" value="Bact_OuterMem_StrucFunc"/>
</dbReference>
<dbReference type="CDD" id="cd07185">
    <property type="entry name" value="OmpA_C-like"/>
    <property type="match status" value="1"/>
</dbReference>
<evidence type="ECO:0000256" key="3">
    <source>
        <dbReference type="PROSITE-ProRule" id="PRU00473"/>
    </source>
</evidence>
<evidence type="ECO:0000313" key="6">
    <source>
        <dbReference type="Proteomes" id="UP000002482"/>
    </source>
</evidence>
<dbReference type="PRINTS" id="PR01021">
    <property type="entry name" value="OMPADOMAIN"/>
</dbReference>
<dbReference type="PANTHER" id="PTHR30329">
    <property type="entry name" value="STATOR ELEMENT OF FLAGELLAR MOTOR COMPLEX"/>
    <property type="match status" value="1"/>
</dbReference>
<name>F0Q414_PARA1</name>
<dbReference type="GO" id="GO:0009279">
    <property type="term" value="C:cell outer membrane"/>
    <property type="evidence" value="ECO:0007669"/>
    <property type="project" value="UniProtKB-SubCell"/>
</dbReference>
<gene>
    <name evidence="5" type="ordered locus">Acav_2817</name>
</gene>
<comment type="subcellular location">
    <subcellularLocation>
        <location evidence="1">Cell outer membrane</location>
    </subcellularLocation>
</comment>
<dbReference type="HOGENOM" id="CLU_016890_12_3_4"/>
<feature type="domain" description="OmpA-like" evidence="4">
    <location>
        <begin position="73"/>
        <end position="188"/>
    </location>
</feature>
<reference evidence="5" key="1">
    <citation type="submission" date="2011-02" db="EMBL/GenBank/DDBJ databases">
        <title>Complete sequence of Acidovorax avenae subsp. avenae ATCC 19860.</title>
        <authorList>
            <consortium name="US DOE Joint Genome Institute"/>
            <person name="Lucas S."/>
            <person name="Copeland A."/>
            <person name="Lapidus A."/>
            <person name="Cheng J.-F."/>
            <person name="Goodwin L."/>
            <person name="Pitluck S."/>
            <person name="Chertkov O."/>
            <person name="Held B."/>
            <person name="Detter J.C."/>
            <person name="Han C."/>
            <person name="Tapia R."/>
            <person name="Land M."/>
            <person name="Hauser L."/>
            <person name="Kyrpides N."/>
            <person name="Ivanova N."/>
            <person name="Ovchinnikova G."/>
            <person name="Pagani I."/>
            <person name="Gordon S."/>
            <person name="Woyke T."/>
        </authorList>
    </citation>
    <scope>NUCLEOTIDE SEQUENCE</scope>
    <source>
        <strain evidence="5">ATCC 19860</strain>
    </source>
</reference>
<dbReference type="PROSITE" id="PS51123">
    <property type="entry name" value="OMPA_2"/>
    <property type="match status" value="1"/>
</dbReference>
<dbReference type="AlphaFoldDB" id="F0Q414"/>
<dbReference type="Gene3D" id="3.30.1330.60">
    <property type="entry name" value="OmpA-like domain"/>
    <property type="match status" value="1"/>
</dbReference>
<proteinExistence type="predicted"/>
<evidence type="ECO:0000256" key="1">
    <source>
        <dbReference type="ARBA" id="ARBA00004442"/>
    </source>
</evidence>
<dbReference type="InterPro" id="IPR006664">
    <property type="entry name" value="OMP_bac"/>
</dbReference>
<dbReference type="KEGG" id="aaa:Acav_2817"/>
<evidence type="ECO:0000313" key="5">
    <source>
        <dbReference type="EMBL" id="ADX46723.1"/>
    </source>
</evidence>
<dbReference type="PANTHER" id="PTHR30329:SF17">
    <property type="entry name" value="LIPOPROTEIN YFIB-RELATED"/>
    <property type="match status" value="1"/>
</dbReference>
<evidence type="ECO:0000259" key="4">
    <source>
        <dbReference type="PROSITE" id="PS51123"/>
    </source>
</evidence>
<dbReference type="SUPFAM" id="SSF103088">
    <property type="entry name" value="OmpA-like"/>
    <property type="match status" value="1"/>
</dbReference>
<evidence type="ECO:0000256" key="2">
    <source>
        <dbReference type="ARBA" id="ARBA00023136"/>
    </source>
</evidence>
<dbReference type="GeneID" id="34238313"/>
<dbReference type="Pfam" id="PF00691">
    <property type="entry name" value="OmpA"/>
    <property type="match status" value="1"/>
</dbReference>
<keyword evidence="2 3" id="KW-0472">Membrane</keyword>
<protein>
    <submittedName>
        <fullName evidence="5">OmpA/MotB domain protein</fullName>
    </submittedName>
</protein>
<dbReference type="InterPro" id="IPR036737">
    <property type="entry name" value="OmpA-like_sf"/>
</dbReference>
<dbReference type="EMBL" id="CP002521">
    <property type="protein sequence ID" value="ADX46723.1"/>
    <property type="molecule type" value="Genomic_DNA"/>
</dbReference>
<organism evidence="5 6">
    <name type="scientific">Paracidovorax avenae (strain ATCC 19860 / DSM 7227 / CCUG 15838 / JCM 20985 / LMG 2117 / NCPPB 1011)</name>
    <name type="common">Acidovorax avenae</name>
    <dbReference type="NCBI Taxonomy" id="643561"/>
    <lineage>
        <taxon>Bacteria</taxon>
        <taxon>Pseudomonadati</taxon>
        <taxon>Pseudomonadota</taxon>
        <taxon>Betaproteobacteria</taxon>
        <taxon>Burkholderiales</taxon>
        <taxon>Comamonadaceae</taxon>
        <taxon>Paracidovorax</taxon>
    </lineage>
</organism>
<dbReference type="Proteomes" id="UP000002482">
    <property type="component" value="Chromosome"/>
</dbReference>
<sequence length="188" mass="19486">MAIFGTDVGGAHGGGAARARVASIILSIAFAALLAACQAPPAPPPAQEAPAAPSASERKAAVLRQYGFEPTDAGWELQMSGKLLFDFDSVELNAESHDGVLRMGRALADVGIDALRVEGHTDEQGARAYNERLSLRRAQAVARVLAEAGLPADHIGTVGLGASRPVVQGTSAASRRENRRVAIIVPAF</sequence>
<dbReference type="RefSeq" id="WP_013595217.1">
    <property type="nucleotide sequence ID" value="NC_015138.1"/>
</dbReference>
<dbReference type="InterPro" id="IPR006665">
    <property type="entry name" value="OmpA-like"/>
</dbReference>
<keyword evidence="6" id="KW-1185">Reference proteome</keyword>